<reference evidence="2" key="2">
    <citation type="submission" date="2017-11" db="EMBL/GenBank/DDBJ databases">
        <title>PacBio sequencing of new strain of the secondary endosymbiont Candidatus Hamiltonella defensa.</title>
        <authorList>
            <person name="Strand M.R."/>
            <person name="Oliver K."/>
        </authorList>
    </citation>
    <scope>NUCLEOTIDE SEQUENCE [LARGE SCALE GENOMIC DNA]</scope>
    <source>
        <strain evidence="2">A2C</strain>
    </source>
</reference>
<evidence type="ECO:0000313" key="1">
    <source>
        <dbReference type="EMBL" id="ATW29595.1"/>
    </source>
</evidence>
<name>A0A2D3T1B7_9ENTR</name>
<sequence length="213" mass="23842">MNLSKAQNQLPALGQFQKLLTNFEPEVDRLAAVGDIPLGKVALPAKTLHKMGARVEGKPFSMKHLAKGNLAQILRFDASKLAQYIQKADYSDVITQQAVRFLKQQPEFKRNRADLLAGGDTATQKAAVHQLNAIDQHVQRISPMESTLEIQPALWRELKSVPVTDRWAGLNRVGGRVGLGGMQGYVYLRGLRDIKRAIERLQKHDLSQEEKKE</sequence>
<dbReference type="AlphaFoldDB" id="A0A2D3T1B7"/>
<dbReference type="EMBL" id="CP017606">
    <property type="protein sequence ID" value="ATW29595.1"/>
    <property type="molecule type" value="Genomic_DNA"/>
</dbReference>
<dbReference type="RefSeq" id="WP_100103126.1">
    <property type="nucleotide sequence ID" value="NZ_CADIJJ010000019.1"/>
</dbReference>
<gene>
    <name evidence="1" type="ORF">BJP41_03665</name>
</gene>
<evidence type="ECO:0000313" key="2">
    <source>
        <dbReference type="Proteomes" id="UP000230008"/>
    </source>
</evidence>
<reference evidence="2" key="1">
    <citation type="submission" date="2016-10" db="EMBL/GenBank/DDBJ databases">
        <authorList>
            <person name="Chevignon G."/>
        </authorList>
    </citation>
    <scope>NUCLEOTIDE SEQUENCE [LARGE SCALE GENOMIC DNA]</scope>
    <source>
        <strain evidence="2">A2C</strain>
    </source>
</reference>
<dbReference type="Proteomes" id="UP000230008">
    <property type="component" value="Chromosome"/>
</dbReference>
<proteinExistence type="predicted"/>
<protein>
    <submittedName>
        <fullName evidence="1">Uncharacterized protein</fullName>
    </submittedName>
</protein>
<accession>A0A2D3T1B7</accession>
<organism evidence="1 2">
    <name type="scientific">Candidatus Williamhamiltonella defendens</name>
    <dbReference type="NCBI Taxonomy" id="138072"/>
    <lineage>
        <taxon>Bacteria</taxon>
        <taxon>Pseudomonadati</taxon>
        <taxon>Pseudomonadota</taxon>
        <taxon>Gammaproteobacteria</taxon>
        <taxon>Enterobacterales</taxon>
        <taxon>Enterobacteriaceae</taxon>
        <taxon>aphid secondary symbionts</taxon>
        <taxon>Candidatus Williamhamiltonella</taxon>
    </lineage>
</organism>